<organism evidence="1 2">
    <name type="scientific">Araneus ventricosus</name>
    <name type="common">Orbweaver spider</name>
    <name type="synonym">Epeira ventricosa</name>
    <dbReference type="NCBI Taxonomy" id="182803"/>
    <lineage>
        <taxon>Eukaryota</taxon>
        <taxon>Metazoa</taxon>
        <taxon>Ecdysozoa</taxon>
        <taxon>Arthropoda</taxon>
        <taxon>Chelicerata</taxon>
        <taxon>Arachnida</taxon>
        <taxon>Araneae</taxon>
        <taxon>Araneomorphae</taxon>
        <taxon>Entelegynae</taxon>
        <taxon>Araneoidea</taxon>
        <taxon>Araneidae</taxon>
        <taxon>Araneus</taxon>
    </lineage>
</organism>
<comment type="caution">
    <text evidence="1">The sequence shown here is derived from an EMBL/GenBank/DDBJ whole genome shotgun (WGS) entry which is preliminary data.</text>
</comment>
<name>A0A4Y2BPJ8_ARAVE</name>
<gene>
    <name evidence="1" type="ORF">AVEN_153624_1</name>
</gene>
<protein>
    <submittedName>
        <fullName evidence="1">Uncharacterized protein</fullName>
    </submittedName>
</protein>
<keyword evidence="2" id="KW-1185">Reference proteome</keyword>
<dbReference type="Proteomes" id="UP000499080">
    <property type="component" value="Unassembled WGS sequence"/>
</dbReference>
<dbReference type="AlphaFoldDB" id="A0A4Y2BPJ8"/>
<proteinExistence type="predicted"/>
<evidence type="ECO:0000313" key="1">
    <source>
        <dbReference type="EMBL" id="GBL93863.1"/>
    </source>
</evidence>
<reference evidence="1 2" key="1">
    <citation type="journal article" date="2019" name="Sci. Rep.">
        <title>Orb-weaving spider Araneus ventricosus genome elucidates the spidroin gene catalogue.</title>
        <authorList>
            <person name="Kono N."/>
            <person name="Nakamura H."/>
            <person name="Ohtoshi R."/>
            <person name="Moran D.A.P."/>
            <person name="Shinohara A."/>
            <person name="Yoshida Y."/>
            <person name="Fujiwara M."/>
            <person name="Mori M."/>
            <person name="Tomita M."/>
            <person name="Arakawa K."/>
        </authorList>
    </citation>
    <scope>NUCLEOTIDE SEQUENCE [LARGE SCALE GENOMIC DNA]</scope>
</reference>
<evidence type="ECO:0000313" key="2">
    <source>
        <dbReference type="Proteomes" id="UP000499080"/>
    </source>
</evidence>
<accession>A0A4Y2BPJ8</accession>
<sequence>MLTSINVLAAVSRIYSKRSNFHPLVVLISANRMIRLWGILQDAGTYIIEKKGSRMILDGLSDYTTRTIPQSGDDVLFRIGVNSDFGLVRIYS</sequence>
<dbReference type="EMBL" id="BGPR01000097">
    <property type="protein sequence ID" value="GBL93863.1"/>
    <property type="molecule type" value="Genomic_DNA"/>
</dbReference>